<evidence type="ECO:0000256" key="4">
    <source>
        <dbReference type="ARBA" id="ARBA00023002"/>
    </source>
</evidence>
<dbReference type="EMBL" id="FOQH01000005">
    <property type="protein sequence ID" value="SFI20228.1"/>
    <property type="molecule type" value="Genomic_DNA"/>
</dbReference>
<gene>
    <name evidence="9" type="ORF">SAMN05216258_10543</name>
</gene>
<feature type="binding site" evidence="7">
    <location>
        <begin position="81"/>
        <end position="83"/>
    </location>
    <ligand>
        <name>FMN</name>
        <dbReference type="ChEBI" id="CHEBI:58210"/>
    </ligand>
</feature>
<dbReference type="InterPro" id="IPR000262">
    <property type="entry name" value="FMN-dep_DH"/>
</dbReference>
<dbReference type="PIRSF" id="PIRSF000138">
    <property type="entry name" value="Al-hdrx_acd_dh"/>
    <property type="match status" value="1"/>
</dbReference>
<evidence type="ECO:0000256" key="5">
    <source>
        <dbReference type="ARBA" id="ARBA00024042"/>
    </source>
</evidence>
<keyword evidence="3 7" id="KW-0288">FMN</keyword>
<name>A0A1I3G9P8_9RHOB</name>
<dbReference type="SUPFAM" id="SSF51395">
    <property type="entry name" value="FMN-linked oxidoreductases"/>
    <property type="match status" value="1"/>
</dbReference>
<evidence type="ECO:0000259" key="8">
    <source>
        <dbReference type="PROSITE" id="PS51349"/>
    </source>
</evidence>
<feature type="binding site" evidence="7">
    <location>
        <position position="277"/>
    </location>
    <ligand>
        <name>glyoxylate</name>
        <dbReference type="ChEBI" id="CHEBI:36655"/>
    </ligand>
</feature>
<feature type="binding site" evidence="7">
    <location>
        <position position="280"/>
    </location>
    <ligand>
        <name>glyoxylate</name>
        <dbReference type="ChEBI" id="CHEBI:36655"/>
    </ligand>
</feature>
<dbReference type="GO" id="GO:0005886">
    <property type="term" value="C:plasma membrane"/>
    <property type="evidence" value="ECO:0007669"/>
    <property type="project" value="TreeGrafter"/>
</dbReference>
<feature type="binding site" evidence="7">
    <location>
        <position position="253"/>
    </location>
    <ligand>
        <name>FMN</name>
        <dbReference type="ChEBI" id="CHEBI:58210"/>
    </ligand>
</feature>
<dbReference type="Gene3D" id="3.20.20.70">
    <property type="entry name" value="Aldolase class I"/>
    <property type="match status" value="1"/>
</dbReference>
<reference evidence="9 10" key="1">
    <citation type="submission" date="2016-10" db="EMBL/GenBank/DDBJ databases">
        <authorList>
            <person name="de Groot N.N."/>
        </authorList>
    </citation>
    <scope>NUCLEOTIDE SEQUENCE [LARGE SCALE GENOMIC DNA]</scope>
    <source>
        <strain evidence="9 10">CGMCC 1.11030</strain>
    </source>
</reference>
<dbReference type="PROSITE" id="PS51349">
    <property type="entry name" value="FMN_HYDROXY_ACID_DH_2"/>
    <property type="match status" value="1"/>
</dbReference>
<dbReference type="Pfam" id="PF01070">
    <property type="entry name" value="FMN_dh"/>
    <property type="match status" value="1"/>
</dbReference>
<dbReference type="InterPro" id="IPR037396">
    <property type="entry name" value="FMN_HAD"/>
</dbReference>
<dbReference type="STRING" id="1114924.SAMN05216258_10543"/>
<feature type="binding site" evidence="7">
    <location>
        <position position="167"/>
    </location>
    <ligand>
        <name>glyoxylate</name>
        <dbReference type="ChEBI" id="CHEBI:36655"/>
    </ligand>
</feature>
<feature type="active site" description="Proton acceptor" evidence="6">
    <location>
        <position position="277"/>
    </location>
</feature>
<keyword evidence="10" id="KW-1185">Reference proteome</keyword>
<dbReference type="OrthoDB" id="9770452at2"/>
<dbReference type="CDD" id="cd02809">
    <property type="entry name" value="alpha_hydroxyacid_oxid_FMN"/>
    <property type="match status" value="1"/>
</dbReference>
<dbReference type="PANTHER" id="PTHR10578">
    <property type="entry name" value="S -2-HYDROXY-ACID OXIDASE-RELATED"/>
    <property type="match status" value="1"/>
</dbReference>
<proteinExistence type="inferred from homology"/>
<dbReference type="GO" id="GO:0009060">
    <property type="term" value="P:aerobic respiration"/>
    <property type="evidence" value="ECO:0007669"/>
    <property type="project" value="TreeGrafter"/>
</dbReference>
<evidence type="ECO:0000313" key="10">
    <source>
        <dbReference type="Proteomes" id="UP000199377"/>
    </source>
</evidence>
<comment type="similarity">
    <text evidence="5">Belongs to the FMN-dependent alpha-hydroxy acid dehydrogenase family.</text>
</comment>
<organism evidence="9 10">
    <name type="scientific">Albimonas pacifica</name>
    <dbReference type="NCBI Taxonomy" id="1114924"/>
    <lineage>
        <taxon>Bacteria</taxon>
        <taxon>Pseudomonadati</taxon>
        <taxon>Pseudomonadota</taxon>
        <taxon>Alphaproteobacteria</taxon>
        <taxon>Rhodobacterales</taxon>
        <taxon>Paracoccaceae</taxon>
        <taxon>Albimonas</taxon>
    </lineage>
</organism>
<dbReference type="AlphaFoldDB" id="A0A1I3G9P8"/>
<keyword evidence="4" id="KW-0560">Oxidoreductase</keyword>
<evidence type="ECO:0000256" key="6">
    <source>
        <dbReference type="PIRSR" id="PIRSR000138-1"/>
    </source>
</evidence>
<feature type="binding site" evidence="7">
    <location>
        <position position="110"/>
    </location>
    <ligand>
        <name>FMN</name>
        <dbReference type="ChEBI" id="CHEBI:58210"/>
    </ligand>
</feature>
<feature type="binding site" evidence="7">
    <location>
        <position position="158"/>
    </location>
    <ligand>
        <name>FMN</name>
        <dbReference type="ChEBI" id="CHEBI:58210"/>
    </ligand>
</feature>
<evidence type="ECO:0000256" key="7">
    <source>
        <dbReference type="PIRSR" id="PIRSR000138-2"/>
    </source>
</evidence>
<evidence type="ECO:0000256" key="2">
    <source>
        <dbReference type="ARBA" id="ARBA00022630"/>
    </source>
</evidence>
<dbReference type="InterPro" id="IPR008259">
    <property type="entry name" value="FMN_hydac_DH_AS"/>
</dbReference>
<feature type="domain" description="FMN hydroxy acid dehydrogenase" evidence="8">
    <location>
        <begin position="2"/>
        <end position="377"/>
    </location>
</feature>
<keyword evidence="2 7" id="KW-0285">Flavoprotein</keyword>
<accession>A0A1I3G9P8</accession>
<dbReference type="GO" id="GO:0004459">
    <property type="term" value="F:L-lactate dehydrogenase (NAD+) activity"/>
    <property type="evidence" value="ECO:0007669"/>
    <property type="project" value="TreeGrafter"/>
</dbReference>
<dbReference type="PROSITE" id="PS00557">
    <property type="entry name" value="FMN_HYDROXY_ACID_DH_1"/>
    <property type="match status" value="1"/>
</dbReference>
<evidence type="ECO:0000256" key="3">
    <source>
        <dbReference type="ARBA" id="ARBA00022643"/>
    </source>
</evidence>
<dbReference type="GO" id="GO:0010181">
    <property type="term" value="F:FMN binding"/>
    <property type="evidence" value="ECO:0007669"/>
    <property type="project" value="InterPro"/>
</dbReference>
<feature type="binding site" evidence="7">
    <location>
        <begin position="331"/>
        <end position="332"/>
    </location>
    <ligand>
        <name>FMN</name>
        <dbReference type="ChEBI" id="CHEBI:58210"/>
    </ligand>
</feature>
<dbReference type="InterPro" id="IPR012133">
    <property type="entry name" value="Alpha-hydoxy_acid_DH_FMN"/>
</dbReference>
<evidence type="ECO:0000313" key="9">
    <source>
        <dbReference type="EMBL" id="SFI20228.1"/>
    </source>
</evidence>
<feature type="binding site" evidence="7">
    <location>
        <position position="132"/>
    </location>
    <ligand>
        <name>glyoxylate</name>
        <dbReference type="ChEBI" id="CHEBI:36655"/>
    </ligand>
</feature>
<comment type="cofactor">
    <cofactor evidence="1">
        <name>FMN</name>
        <dbReference type="ChEBI" id="CHEBI:58210"/>
    </cofactor>
</comment>
<sequence length="377" mass="41028">MANLEKLVSMEDLRRRARRRMPRVAWEFLDSGTGAETALKRNRERMDAVTMVPRMMRAARTPDTSAPLLGRTWTAPIGVAPVGLQSLMWPGIEKALAAMAAERGIPYCLSTVAGESLEDIARVNPDFWFQLYAPTQEAARKDLIRRAHDAGAKALVLTVDIPRSSRRERQRRAGVGMPPKTTPRLIADVLSRPSWALATWRRGVPTMRTLAPYVPAGDMKTMAEFTAKNLGHDLTPEAVAEIRDLWPGTFIVKGVLHPEDAEKMVEIGVDAVWVSNHGGRQVDIGCAAIDALPGIVAAVGERTEIIFDSGIASGADVARAVALGAKMCFLGRGFVWGVAALGAPGAGHAEFILRDELSNVMSQLGCHRLDELKERLA</sequence>
<dbReference type="PANTHER" id="PTHR10578:SF107">
    <property type="entry name" value="2-HYDROXYACID OXIDASE 1"/>
    <property type="match status" value="1"/>
</dbReference>
<protein>
    <submittedName>
        <fullName evidence="9">L-lactate dehydrogenase (Cytochrome)</fullName>
    </submittedName>
</protein>
<feature type="binding site" evidence="7">
    <location>
        <position position="130"/>
    </location>
    <ligand>
        <name>FMN</name>
        <dbReference type="ChEBI" id="CHEBI:58210"/>
    </ligand>
</feature>
<feature type="binding site" evidence="7">
    <location>
        <position position="275"/>
    </location>
    <ligand>
        <name>FMN</name>
        <dbReference type="ChEBI" id="CHEBI:58210"/>
    </ligand>
</feature>
<dbReference type="Proteomes" id="UP000199377">
    <property type="component" value="Unassembled WGS sequence"/>
</dbReference>
<evidence type="ECO:0000256" key="1">
    <source>
        <dbReference type="ARBA" id="ARBA00001917"/>
    </source>
</evidence>
<dbReference type="InterPro" id="IPR013785">
    <property type="entry name" value="Aldolase_TIM"/>
</dbReference>
<dbReference type="RefSeq" id="WP_092859898.1">
    <property type="nucleotide sequence ID" value="NZ_FOQH01000005.1"/>
</dbReference>